<evidence type="ECO:0000256" key="11">
    <source>
        <dbReference type="ARBA" id="ARBA00026073"/>
    </source>
</evidence>
<reference evidence="14 15" key="1">
    <citation type="journal article" date="2014" name="Mol. Plant Microbe Interact.">
        <title>The complete genome sequence of Candidatus Liberibacter americanus, associated with citrus Huanglongbing.</title>
        <authorList>
            <person name="Wulff N.A."/>
            <person name="Zhang S."/>
            <person name="Setubal J.C."/>
            <person name="Almeida N.F."/>
            <person name="Martins E.C."/>
            <person name="Harakava R."/>
            <person name="Kumar D."/>
            <person name="Rangel L.T."/>
            <person name="Foissac X."/>
            <person name="Bove J."/>
            <person name="Gabriel D.W."/>
        </authorList>
    </citation>
    <scope>NUCLEOTIDE SEQUENCE [LARGE SCALE GENOMIC DNA]</scope>
    <source>
        <strain evidence="14 15">Sao Paulo</strain>
    </source>
</reference>
<dbReference type="NCBIfam" id="NF004226">
    <property type="entry name" value="PRK05673.1"/>
    <property type="match status" value="1"/>
</dbReference>
<evidence type="ECO:0000259" key="13">
    <source>
        <dbReference type="SMART" id="SM00481"/>
    </source>
</evidence>
<dbReference type="GO" id="GO:0006260">
    <property type="term" value="P:DNA replication"/>
    <property type="evidence" value="ECO:0007669"/>
    <property type="project" value="UniProtKB-KW"/>
</dbReference>
<dbReference type="Gene3D" id="1.10.10.1600">
    <property type="entry name" value="Bacterial DNA polymerase III alpha subunit, thumb domain"/>
    <property type="match status" value="1"/>
</dbReference>
<evidence type="ECO:0000256" key="4">
    <source>
        <dbReference type="ARBA" id="ARBA00019114"/>
    </source>
</evidence>
<dbReference type="InterPro" id="IPR003141">
    <property type="entry name" value="Pol/His_phosphatase_N"/>
</dbReference>
<dbReference type="GO" id="GO:0003887">
    <property type="term" value="F:DNA-directed DNA polymerase activity"/>
    <property type="evidence" value="ECO:0007669"/>
    <property type="project" value="UniProtKB-KW"/>
</dbReference>
<evidence type="ECO:0000256" key="8">
    <source>
        <dbReference type="ARBA" id="ARBA00022705"/>
    </source>
</evidence>
<feature type="domain" description="Polymerase/histidinol phosphatase N-terminal" evidence="13">
    <location>
        <begin position="12"/>
        <end position="79"/>
    </location>
</feature>
<protein>
    <recommendedName>
        <fullName evidence="4">DNA polymerase III subunit alpha</fullName>
        <ecNumber evidence="3">2.7.7.7</ecNumber>
    </recommendedName>
</protein>
<dbReference type="CDD" id="cd07433">
    <property type="entry name" value="PHP_PolIIIA_DnaE1"/>
    <property type="match status" value="1"/>
</dbReference>
<comment type="similarity">
    <text evidence="2">Belongs to the DNA polymerase type-C family. DnaE subfamily.</text>
</comment>
<evidence type="ECO:0000256" key="2">
    <source>
        <dbReference type="ARBA" id="ARBA00009496"/>
    </source>
</evidence>
<keyword evidence="5" id="KW-0963">Cytoplasm</keyword>
<dbReference type="SUPFAM" id="SSF160975">
    <property type="entry name" value="AF1531-like"/>
    <property type="match status" value="1"/>
</dbReference>
<dbReference type="Gene3D" id="1.10.150.870">
    <property type="match status" value="1"/>
</dbReference>
<evidence type="ECO:0000256" key="5">
    <source>
        <dbReference type="ARBA" id="ARBA00022490"/>
    </source>
</evidence>
<dbReference type="HOGENOM" id="CLU_001600_0_0_5"/>
<organism evidence="14 15">
    <name type="scientific">Candidatus Liberibacter americanus str. Sao Paulo</name>
    <dbReference type="NCBI Taxonomy" id="1261131"/>
    <lineage>
        <taxon>Bacteria</taxon>
        <taxon>Pseudomonadati</taxon>
        <taxon>Pseudomonadota</taxon>
        <taxon>Alphaproteobacteria</taxon>
        <taxon>Hyphomicrobiales</taxon>
        <taxon>Rhizobiaceae</taxon>
        <taxon>Liberibacter</taxon>
    </lineage>
</organism>
<keyword evidence="8" id="KW-0235">DNA replication</keyword>
<name>U6B4A6_9HYPH</name>
<accession>U6B4A6</accession>
<dbReference type="KEGG" id="lar:lam_548"/>
<dbReference type="STRING" id="1261131.lam_548"/>
<dbReference type="InterPro" id="IPR049821">
    <property type="entry name" value="PolIIIA_DnaE1_PHP"/>
</dbReference>
<dbReference type="Pfam" id="PF02811">
    <property type="entry name" value="PHP"/>
    <property type="match status" value="1"/>
</dbReference>
<evidence type="ECO:0000313" key="15">
    <source>
        <dbReference type="Proteomes" id="UP000017862"/>
    </source>
</evidence>
<dbReference type="PATRIC" id="fig|1261131.3.peg.523"/>
<dbReference type="Pfam" id="PF07733">
    <property type="entry name" value="DNA_pol3_alpha"/>
    <property type="match status" value="1"/>
</dbReference>
<dbReference type="eggNOG" id="COG0587">
    <property type="taxonomic scope" value="Bacteria"/>
</dbReference>
<dbReference type="PANTHER" id="PTHR32294:SF0">
    <property type="entry name" value="DNA POLYMERASE III SUBUNIT ALPHA"/>
    <property type="match status" value="1"/>
</dbReference>
<dbReference type="SUPFAM" id="SSF89550">
    <property type="entry name" value="PHP domain-like"/>
    <property type="match status" value="1"/>
</dbReference>
<dbReference type="GO" id="GO:0005737">
    <property type="term" value="C:cytoplasm"/>
    <property type="evidence" value="ECO:0007669"/>
    <property type="project" value="UniProtKB-SubCell"/>
</dbReference>
<dbReference type="AlphaFoldDB" id="U6B4A6"/>
<dbReference type="SMART" id="SM00481">
    <property type="entry name" value="POLIIIAc"/>
    <property type="match status" value="1"/>
</dbReference>
<dbReference type="Pfam" id="PF17657">
    <property type="entry name" value="DNA_pol3_finger"/>
    <property type="match status" value="1"/>
</dbReference>
<keyword evidence="15" id="KW-1185">Reference proteome</keyword>
<keyword evidence="6" id="KW-0808">Transferase</keyword>
<dbReference type="EMBL" id="CP006604">
    <property type="protein sequence ID" value="AHA27899.1"/>
    <property type="molecule type" value="Genomic_DNA"/>
</dbReference>
<evidence type="ECO:0000256" key="1">
    <source>
        <dbReference type="ARBA" id="ARBA00004496"/>
    </source>
</evidence>
<dbReference type="InterPro" id="IPR004805">
    <property type="entry name" value="DnaE2/DnaE/PolC"/>
</dbReference>
<evidence type="ECO:0000313" key="14">
    <source>
        <dbReference type="EMBL" id="AHA27899.1"/>
    </source>
</evidence>
<keyword evidence="9" id="KW-0239">DNA-directed DNA polymerase</keyword>
<evidence type="ECO:0000256" key="3">
    <source>
        <dbReference type="ARBA" id="ARBA00012417"/>
    </source>
</evidence>
<evidence type="ECO:0000256" key="10">
    <source>
        <dbReference type="ARBA" id="ARBA00025611"/>
    </source>
</evidence>
<comment type="subunit">
    <text evidence="11">DNA polymerase III contains a core (composed of alpha, epsilon and theta chains) that associates with a tau subunit. This core dimerizes to form the POLIII' complex. PolIII' associates with the gamma complex (composed of gamma, delta, delta', psi and chi chains) and with the beta chain to form the complete DNA polymerase III complex.</text>
</comment>
<dbReference type="Proteomes" id="UP000017862">
    <property type="component" value="Chromosome"/>
</dbReference>
<proteinExistence type="inferred from homology"/>
<dbReference type="NCBIfam" id="TIGR00594">
    <property type="entry name" value="polc"/>
    <property type="match status" value="1"/>
</dbReference>
<dbReference type="InterPro" id="IPR016195">
    <property type="entry name" value="Pol/histidinol_Pase-like"/>
</dbReference>
<dbReference type="Pfam" id="PF14579">
    <property type="entry name" value="HHH_6"/>
    <property type="match status" value="1"/>
</dbReference>
<comment type="function">
    <text evidence="10">DNA polymerase III is a complex, multichain enzyme responsible for most of the replicative synthesis in bacteria. This DNA polymerase also exhibits 3' to 5' exonuclease activity. The alpha chain is the DNA polymerase.</text>
</comment>
<comment type="subcellular location">
    <subcellularLocation>
        <location evidence="1">Cytoplasm</location>
    </subcellularLocation>
</comment>
<dbReference type="InterPro" id="IPR004013">
    <property type="entry name" value="PHP_dom"/>
</dbReference>
<evidence type="ECO:0000256" key="6">
    <source>
        <dbReference type="ARBA" id="ARBA00022679"/>
    </source>
</evidence>
<comment type="catalytic activity">
    <reaction evidence="12">
        <text>DNA(n) + a 2'-deoxyribonucleoside 5'-triphosphate = DNA(n+1) + diphosphate</text>
        <dbReference type="Rhea" id="RHEA:22508"/>
        <dbReference type="Rhea" id="RHEA-COMP:17339"/>
        <dbReference type="Rhea" id="RHEA-COMP:17340"/>
        <dbReference type="ChEBI" id="CHEBI:33019"/>
        <dbReference type="ChEBI" id="CHEBI:61560"/>
        <dbReference type="ChEBI" id="CHEBI:173112"/>
        <dbReference type="EC" id="2.7.7.7"/>
    </reaction>
</comment>
<dbReference type="Gene3D" id="3.20.20.140">
    <property type="entry name" value="Metal-dependent hydrolases"/>
    <property type="match status" value="1"/>
</dbReference>
<evidence type="ECO:0000256" key="7">
    <source>
        <dbReference type="ARBA" id="ARBA00022695"/>
    </source>
</evidence>
<dbReference type="InterPro" id="IPR041931">
    <property type="entry name" value="DNA_pol3_alpha_thumb_dom"/>
</dbReference>
<dbReference type="GO" id="GO:0008408">
    <property type="term" value="F:3'-5' exonuclease activity"/>
    <property type="evidence" value="ECO:0007669"/>
    <property type="project" value="InterPro"/>
</dbReference>
<dbReference type="InterPro" id="IPR011708">
    <property type="entry name" value="DNA_pol3_alpha_NTPase_dom"/>
</dbReference>
<sequence length="1237" mass="141462">MDRQGDQSPGFVHLRVHSSYSLLEGAIHLKDIIKKAIEDQQPTIAITDTNNLFGALEFSQEAIYAGIQPIIGCQLDIDMQDSFKISNQSQSTSSRQSIVLLAANDKGYSSLIDLVSRMYLLDNGPKSVCIYLSWLKEMETDGLIMLTGAANGPIDRAVYADNYKMAESRLLFLKKIFGNRLYVELQRHEGYNRYIESQIIKLAYDNELPLVATNNSFFLSKEDYVAHDVLMAISHSTFVSQEDRPRVTNDHYLKSRSEMISMFSDLPEALENTLEIAKRCSFLLKVQNPILPHFIIEKCEDIDKKEVYDLRLKSKEGLENRLNHGYLAPGYCKKDYIERLDFELDVIERMNFAGYFLIVADFIQWAKSQNIPVGPGRGSGAGSVTAYALSITDIDPLRFSLLFERFLNPDRVSMPDFDIDFCQDRRDEVIKYVQNKYGYERVAQIITFGSLQAKGALRDVGRALQMSYSQVERICKLVPNNPAHPISLRQTIADDKRFQTAIQQAIEDDPLVDHLIDIAVKLEGLYRHTSTHAAGIVIGDRSLSKLVPMYRDTRSDMPITQFNMKWIEKAGLVKFDFLGLKTLTVLQKSIDLLANKGKKIDLSTITFNDDEVYDSLKEKGTLGIFQLESSGMRQALEGMNADRIEDIIALVSLYRPGPIDNIAVYNRRKKGEEKIAYIHPLIDPILKETQGVIIYQEQVMQIAKLLAGYSLSEADILRRAMGKKIEKEMNKQRTRFVDGAKEKGLTNKEAVDIFELLAKFANYGFNKSHATAYAVISYQTAWMKTFYTAEFLAASMTLDMDNTDRIKKFFLEAKKFNIEVIIPDINTSCVDFEVKNNKIYYSLAAIKGVGITTARHIVEARADETFESLEDFCLRIDLKQLNRRVLEGLIFAGALDCFGYSRSQLFESIDNIQKYAQFIQKNHNDNNQVSIFSDVNSEKICFAKSAVKNCSTRFENERKVLGFYLSGHPIDVYKEVLDFLNKKNKKRTKNIEFAAIVISKTEKLSRNRYRIGSVDFSAKDCEYNAILFSNRSSKYKSYDEKLVIDDCYDHIIEYKLKEVDEGKSNLSTIEIKGLIKNRPCLLMPLKPYLINASIDFSSGYENNKSKWNKQITDDKDIGNKDDKDIGNNDEYDKNKIQLLYVRSLEKISMEILYCLDIRIKNINSITEIVEYFEDFKSKWNDSLGEINVIFVNSKENIEVDIKTYKKYPISPEIAFDLKHIEGVIEVVQKMKNNSNSS</sequence>
<evidence type="ECO:0000256" key="9">
    <source>
        <dbReference type="ARBA" id="ARBA00022932"/>
    </source>
</evidence>
<dbReference type="EC" id="2.7.7.7" evidence="3"/>
<dbReference type="InterPro" id="IPR029460">
    <property type="entry name" value="DNAPol_HHH"/>
</dbReference>
<dbReference type="PANTHER" id="PTHR32294">
    <property type="entry name" value="DNA POLYMERASE III SUBUNIT ALPHA"/>
    <property type="match status" value="1"/>
</dbReference>
<dbReference type="InterPro" id="IPR040982">
    <property type="entry name" value="DNA_pol3_finger"/>
</dbReference>
<keyword evidence="7" id="KW-0548">Nucleotidyltransferase</keyword>
<evidence type="ECO:0000256" key="12">
    <source>
        <dbReference type="ARBA" id="ARBA00049244"/>
    </source>
</evidence>
<gene>
    <name evidence="14" type="primary">dnaE</name>
    <name evidence="14" type="ORF">lam_548</name>
</gene>